<dbReference type="GO" id="GO:0016301">
    <property type="term" value="F:kinase activity"/>
    <property type="evidence" value="ECO:0007669"/>
    <property type="project" value="UniProtKB-KW"/>
</dbReference>
<keyword evidence="12" id="KW-1185">Reference proteome</keyword>
<dbReference type="EC" id="2.7.13.3" evidence="3"/>
<evidence type="ECO:0000256" key="5">
    <source>
        <dbReference type="ARBA" id="ARBA00022679"/>
    </source>
</evidence>
<evidence type="ECO:0000256" key="1">
    <source>
        <dbReference type="ARBA" id="ARBA00000085"/>
    </source>
</evidence>
<dbReference type="SMART" id="SM00388">
    <property type="entry name" value="HisKA"/>
    <property type="match status" value="1"/>
</dbReference>
<comment type="subcellular location">
    <subcellularLocation>
        <location evidence="2">Membrane</location>
    </subcellularLocation>
</comment>
<dbReference type="Pfam" id="PF02518">
    <property type="entry name" value="HATPase_c"/>
    <property type="match status" value="1"/>
</dbReference>
<gene>
    <name evidence="11" type="ORF">KQI86_06355</name>
</gene>
<dbReference type="SMART" id="SM00387">
    <property type="entry name" value="HATPase_c"/>
    <property type="match status" value="1"/>
</dbReference>
<reference evidence="11 12" key="1">
    <citation type="submission" date="2021-06" db="EMBL/GenBank/DDBJ databases">
        <authorList>
            <person name="Sun Q."/>
            <person name="Li D."/>
        </authorList>
    </citation>
    <scope>NUCLEOTIDE SEQUENCE [LARGE SCALE GENOMIC DNA]</scope>
    <source>
        <strain evidence="11 12">MSJ-11</strain>
    </source>
</reference>
<protein>
    <recommendedName>
        <fullName evidence="3">histidine kinase</fullName>
        <ecNumber evidence="3">2.7.13.3</ecNumber>
    </recommendedName>
</protein>
<dbReference type="Proteomes" id="UP000726170">
    <property type="component" value="Unassembled WGS sequence"/>
</dbReference>
<keyword evidence="9" id="KW-0812">Transmembrane</keyword>
<evidence type="ECO:0000259" key="10">
    <source>
        <dbReference type="PROSITE" id="PS50109"/>
    </source>
</evidence>
<name>A0ABS6EFG7_9CLOT</name>
<feature type="transmembrane region" description="Helical" evidence="9">
    <location>
        <begin position="6"/>
        <end position="27"/>
    </location>
</feature>
<accession>A0ABS6EFG7</accession>
<evidence type="ECO:0000313" key="12">
    <source>
        <dbReference type="Proteomes" id="UP000726170"/>
    </source>
</evidence>
<organism evidence="11 12">
    <name type="scientific">Clostridium mobile</name>
    <dbReference type="NCBI Taxonomy" id="2841512"/>
    <lineage>
        <taxon>Bacteria</taxon>
        <taxon>Bacillati</taxon>
        <taxon>Bacillota</taxon>
        <taxon>Clostridia</taxon>
        <taxon>Eubacteriales</taxon>
        <taxon>Clostridiaceae</taxon>
        <taxon>Clostridium</taxon>
    </lineage>
</organism>
<keyword evidence="5" id="KW-0808">Transferase</keyword>
<dbReference type="EMBL" id="JAHLQF010000002">
    <property type="protein sequence ID" value="MBU5483945.1"/>
    <property type="molecule type" value="Genomic_DNA"/>
</dbReference>
<keyword evidence="7" id="KW-0902">Two-component regulatory system</keyword>
<evidence type="ECO:0000313" key="11">
    <source>
        <dbReference type="EMBL" id="MBU5483945.1"/>
    </source>
</evidence>
<comment type="catalytic activity">
    <reaction evidence="1">
        <text>ATP + protein L-histidine = ADP + protein N-phospho-L-histidine.</text>
        <dbReference type="EC" id="2.7.13.3"/>
    </reaction>
</comment>
<feature type="coiled-coil region" evidence="8">
    <location>
        <begin position="59"/>
        <end position="93"/>
    </location>
</feature>
<evidence type="ECO:0000256" key="4">
    <source>
        <dbReference type="ARBA" id="ARBA00022553"/>
    </source>
</evidence>
<evidence type="ECO:0000256" key="2">
    <source>
        <dbReference type="ARBA" id="ARBA00004370"/>
    </source>
</evidence>
<dbReference type="RefSeq" id="WP_216438445.1">
    <property type="nucleotide sequence ID" value="NZ_JAHLQF010000002.1"/>
</dbReference>
<dbReference type="InterPro" id="IPR050351">
    <property type="entry name" value="BphY/WalK/GraS-like"/>
</dbReference>
<evidence type="ECO:0000256" key="7">
    <source>
        <dbReference type="ARBA" id="ARBA00023012"/>
    </source>
</evidence>
<feature type="domain" description="Histidine kinase" evidence="10">
    <location>
        <begin position="93"/>
        <end position="293"/>
    </location>
</feature>
<evidence type="ECO:0000256" key="3">
    <source>
        <dbReference type="ARBA" id="ARBA00012438"/>
    </source>
</evidence>
<evidence type="ECO:0000256" key="6">
    <source>
        <dbReference type="ARBA" id="ARBA00022777"/>
    </source>
</evidence>
<keyword evidence="6 11" id="KW-0418">Kinase</keyword>
<dbReference type="PROSITE" id="PS50109">
    <property type="entry name" value="HIS_KIN"/>
    <property type="match status" value="1"/>
</dbReference>
<dbReference type="CDD" id="cd00082">
    <property type="entry name" value="HisKA"/>
    <property type="match status" value="1"/>
</dbReference>
<dbReference type="PANTHER" id="PTHR45453">
    <property type="entry name" value="PHOSPHATE REGULON SENSOR PROTEIN PHOR"/>
    <property type="match status" value="1"/>
</dbReference>
<evidence type="ECO:0000256" key="9">
    <source>
        <dbReference type="SAM" id="Phobius"/>
    </source>
</evidence>
<sequence length="307" mass="35299">MQGVTLGLIIIFLIIIAGIFATLYILLYKEVRNITNQLKEINKVKTNSKILLSTSNKGAEKLTLEINKALEEKQKAEAEYKKMDLEIRQAIANVSHDLRTPLTSIMGYIQLMEDSSLCEDEKSQYLDIVKKRTKSLQVLIDSFYELSRLEGKEYKFSLKSMNLYNILCDTIALFYNDFLDKGIEPIMNLEEKIPLVIVDDNAVRRIISNLIQNMLKYSKEVINISLRQQENHVIMTFTNDAKDLKKEDVDQLFNRFFTADRTRSGKNTGLGLAITKKLVEQMGHKIFAELSGDKLSIIIKWKIRYGA</sequence>
<dbReference type="InterPro" id="IPR003594">
    <property type="entry name" value="HATPase_dom"/>
</dbReference>
<dbReference type="PANTHER" id="PTHR45453:SF1">
    <property type="entry name" value="PHOSPHATE REGULON SENSOR PROTEIN PHOR"/>
    <property type="match status" value="1"/>
</dbReference>
<keyword evidence="9" id="KW-1133">Transmembrane helix</keyword>
<keyword evidence="8" id="KW-0175">Coiled coil</keyword>
<proteinExistence type="predicted"/>
<dbReference type="InterPro" id="IPR003661">
    <property type="entry name" value="HisK_dim/P_dom"/>
</dbReference>
<dbReference type="InterPro" id="IPR005467">
    <property type="entry name" value="His_kinase_dom"/>
</dbReference>
<evidence type="ECO:0000256" key="8">
    <source>
        <dbReference type="SAM" id="Coils"/>
    </source>
</evidence>
<keyword evidence="4" id="KW-0597">Phosphoprotein</keyword>
<keyword evidence="9" id="KW-0472">Membrane</keyword>
<comment type="caution">
    <text evidence="11">The sequence shown here is derived from an EMBL/GenBank/DDBJ whole genome shotgun (WGS) entry which is preliminary data.</text>
</comment>
<dbReference type="Pfam" id="PF00512">
    <property type="entry name" value="HisKA"/>
    <property type="match status" value="1"/>
</dbReference>